<evidence type="ECO:0000313" key="7">
    <source>
        <dbReference type="Proteomes" id="UP000184139"/>
    </source>
</evidence>
<gene>
    <name evidence="6" type="ORF">SAMN02745124_01857</name>
</gene>
<dbReference type="InterPro" id="IPR013766">
    <property type="entry name" value="Thioredoxin_domain"/>
</dbReference>
<evidence type="ECO:0000259" key="5">
    <source>
        <dbReference type="PROSITE" id="PS51352"/>
    </source>
</evidence>
<dbReference type="Proteomes" id="UP000184139">
    <property type="component" value="Unassembled WGS sequence"/>
</dbReference>
<dbReference type="CDD" id="cd02947">
    <property type="entry name" value="TRX_family"/>
    <property type="match status" value="1"/>
</dbReference>
<dbReference type="InterPro" id="IPR036249">
    <property type="entry name" value="Thioredoxin-like_sf"/>
</dbReference>
<evidence type="ECO:0000256" key="4">
    <source>
        <dbReference type="ARBA" id="ARBA00023284"/>
    </source>
</evidence>
<dbReference type="PANTHER" id="PTHR45663:SF11">
    <property type="entry name" value="GEO12009P1"/>
    <property type="match status" value="1"/>
</dbReference>
<sequence>MQTVIVTCSSCGKKNRIPEKKQHLQPRCGVCKKPLDLRGAATPVQLGDDDFQSFIRAAPLPVMVDVFSPGCGPCRSLAPLIARCAGRYVGRVIVASLDTSNHPGTAVHYRIKGVPTLLFFRQEQEIDRIVGAPSEQDLLARLDALAR</sequence>
<dbReference type="PANTHER" id="PTHR45663">
    <property type="entry name" value="GEO12009P1"/>
    <property type="match status" value="1"/>
</dbReference>
<dbReference type="GO" id="GO:0015035">
    <property type="term" value="F:protein-disulfide reductase activity"/>
    <property type="evidence" value="ECO:0007669"/>
    <property type="project" value="TreeGrafter"/>
</dbReference>
<dbReference type="PROSITE" id="PS51352">
    <property type="entry name" value="THIOREDOXIN_2"/>
    <property type="match status" value="1"/>
</dbReference>
<dbReference type="Pfam" id="PF00085">
    <property type="entry name" value="Thioredoxin"/>
    <property type="match status" value="1"/>
</dbReference>
<organism evidence="6 7">
    <name type="scientific">Desulfofustis glycolicus DSM 9705</name>
    <dbReference type="NCBI Taxonomy" id="1121409"/>
    <lineage>
        <taxon>Bacteria</taxon>
        <taxon>Pseudomonadati</taxon>
        <taxon>Thermodesulfobacteriota</taxon>
        <taxon>Desulfobulbia</taxon>
        <taxon>Desulfobulbales</taxon>
        <taxon>Desulfocapsaceae</taxon>
        <taxon>Desulfofustis</taxon>
    </lineage>
</organism>
<protein>
    <submittedName>
        <fullName evidence="6">Thioredoxin</fullName>
    </submittedName>
</protein>
<keyword evidence="1" id="KW-0813">Transport</keyword>
<dbReference type="RefSeq" id="WP_073375432.1">
    <property type="nucleotide sequence ID" value="NZ_FQXS01000009.1"/>
</dbReference>
<proteinExistence type="predicted"/>
<evidence type="ECO:0000256" key="1">
    <source>
        <dbReference type="ARBA" id="ARBA00022448"/>
    </source>
</evidence>
<feature type="domain" description="Thioredoxin" evidence="5">
    <location>
        <begin position="35"/>
        <end position="147"/>
    </location>
</feature>
<evidence type="ECO:0000256" key="3">
    <source>
        <dbReference type="ARBA" id="ARBA00023157"/>
    </source>
</evidence>
<keyword evidence="7" id="KW-1185">Reference proteome</keyword>
<dbReference type="InterPro" id="IPR017937">
    <property type="entry name" value="Thioredoxin_CS"/>
</dbReference>
<dbReference type="STRING" id="1121409.SAMN02745124_01857"/>
<dbReference type="GO" id="GO:0005737">
    <property type="term" value="C:cytoplasm"/>
    <property type="evidence" value="ECO:0007669"/>
    <property type="project" value="TreeGrafter"/>
</dbReference>
<keyword evidence="4" id="KW-0676">Redox-active center</keyword>
<dbReference type="Gene3D" id="3.40.30.10">
    <property type="entry name" value="Glutaredoxin"/>
    <property type="match status" value="1"/>
</dbReference>
<dbReference type="OrthoDB" id="9790390at2"/>
<dbReference type="Pfam" id="PF21352">
    <property type="entry name" value="Zn_ribbon_Thio2"/>
    <property type="match status" value="1"/>
</dbReference>
<keyword evidence="3" id="KW-1015">Disulfide bond</keyword>
<reference evidence="6 7" key="1">
    <citation type="submission" date="2016-11" db="EMBL/GenBank/DDBJ databases">
        <authorList>
            <person name="Jaros S."/>
            <person name="Januszkiewicz K."/>
            <person name="Wedrychowicz H."/>
        </authorList>
    </citation>
    <scope>NUCLEOTIDE SEQUENCE [LARGE SCALE GENOMIC DNA]</scope>
    <source>
        <strain evidence="6 7">DSM 9705</strain>
    </source>
</reference>
<name>A0A1M5VRV1_9BACT</name>
<dbReference type="SUPFAM" id="SSF52833">
    <property type="entry name" value="Thioredoxin-like"/>
    <property type="match status" value="1"/>
</dbReference>
<dbReference type="AlphaFoldDB" id="A0A1M5VRV1"/>
<dbReference type="InterPro" id="IPR049299">
    <property type="entry name" value="Thio2_N"/>
</dbReference>
<evidence type="ECO:0000313" key="6">
    <source>
        <dbReference type="EMBL" id="SHH77989.1"/>
    </source>
</evidence>
<dbReference type="EMBL" id="FQXS01000009">
    <property type="protein sequence ID" value="SHH77989.1"/>
    <property type="molecule type" value="Genomic_DNA"/>
</dbReference>
<accession>A0A1M5VRV1</accession>
<evidence type="ECO:0000256" key="2">
    <source>
        <dbReference type="ARBA" id="ARBA00022982"/>
    </source>
</evidence>
<dbReference type="Gene3D" id="2.30.30.380">
    <property type="entry name" value="Zn-finger domain of Sec23/24"/>
    <property type="match status" value="1"/>
</dbReference>
<dbReference type="PROSITE" id="PS00194">
    <property type="entry name" value="THIOREDOXIN_1"/>
    <property type="match status" value="1"/>
</dbReference>
<keyword evidence="2" id="KW-0249">Electron transport</keyword>